<evidence type="ECO:0000313" key="4">
    <source>
        <dbReference type="Proteomes" id="UP000016088"/>
    </source>
</evidence>
<gene>
    <name evidence="3" type="ORF">SOCG_03765</name>
</gene>
<dbReference type="OrthoDB" id="15595at2759"/>
<name>S9RCI6_SCHOY</name>
<dbReference type="eggNOG" id="ENOG502S4IY">
    <property type="taxonomic scope" value="Eukaryota"/>
</dbReference>
<dbReference type="EMBL" id="KE503207">
    <property type="protein sequence ID" value="EPX71829.1"/>
    <property type="molecule type" value="Genomic_DNA"/>
</dbReference>
<dbReference type="GeneID" id="25032733"/>
<keyword evidence="2" id="KW-1133">Transmembrane helix</keyword>
<keyword evidence="2" id="KW-0472">Membrane</keyword>
<feature type="compositionally biased region" description="Polar residues" evidence="1">
    <location>
        <begin position="478"/>
        <end position="492"/>
    </location>
</feature>
<dbReference type="PANTHER" id="PTHR28297">
    <property type="entry name" value="FUNGAL PROTEIN"/>
    <property type="match status" value="1"/>
</dbReference>
<dbReference type="PANTHER" id="PTHR28297:SF1">
    <property type="entry name" value="FUNGAL PROTEIN"/>
    <property type="match status" value="1"/>
</dbReference>
<dbReference type="Proteomes" id="UP000016088">
    <property type="component" value="Unassembled WGS sequence"/>
</dbReference>
<evidence type="ECO:0000256" key="1">
    <source>
        <dbReference type="SAM" id="MobiDB-lite"/>
    </source>
</evidence>
<feature type="compositionally biased region" description="Polar residues" evidence="1">
    <location>
        <begin position="310"/>
        <end position="327"/>
    </location>
</feature>
<protein>
    <submittedName>
        <fullName evidence="3">Fungal protein</fullName>
    </submittedName>
</protein>
<feature type="transmembrane region" description="Helical" evidence="2">
    <location>
        <begin position="228"/>
        <end position="248"/>
    </location>
</feature>
<dbReference type="AlphaFoldDB" id="S9RCI6"/>
<keyword evidence="2" id="KW-0812">Transmembrane</keyword>
<dbReference type="VEuPathDB" id="FungiDB:SOCG_03765"/>
<dbReference type="OMA" id="TYWIESA"/>
<accession>S9RCI6</accession>
<feature type="region of interest" description="Disordered" evidence="1">
    <location>
        <begin position="478"/>
        <end position="513"/>
    </location>
</feature>
<keyword evidence="4" id="KW-1185">Reference proteome</keyword>
<feature type="region of interest" description="Disordered" evidence="1">
    <location>
        <begin position="309"/>
        <end position="396"/>
    </location>
</feature>
<feature type="compositionally biased region" description="Polar residues" evidence="1">
    <location>
        <begin position="339"/>
        <end position="364"/>
    </location>
</feature>
<feature type="transmembrane region" description="Helical" evidence="2">
    <location>
        <begin position="70"/>
        <end position="96"/>
    </location>
</feature>
<dbReference type="Pfam" id="PF10445">
    <property type="entry name" value="DUF2456"/>
    <property type="match status" value="1"/>
</dbReference>
<dbReference type="HOGENOM" id="CLU_557961_0_0_1"/>
<proteinExistence type="predicted"/>
<feature type="compositionally biased region" description="Low complexity" evidence="1">
    <location>
        <begin position="500"/>
        <end position="513"/>
    </location>
</feature>
<sequence>MAPPPSATFFNRSFWKRIFSNANQDDTSSVKNADDLELQHHALHKNAYDEDLRTDPNTVFNRKNLHVPRVLYLLICAVGSFIISGGLEFAIAYGMYKNTIDRVRLWRLPDTLSGDLAVTNFVQAVLTYWIESALVQADLRSGLVKPLYLGRFPRNTFMREILRAKPKYNFHFIVFRWIEWMAFTGLRGLFWSVPLWFLLWPASIGILTAPGQHSGNDYFYNNYPAPQIIKLIFGGVLGFVFTPWIAFLHMYMYGHYQYLDDHQNQASGIKDLESQRNASVSAISSGFGAAAAAGGARNVSNNNVAFPPSSEYNANSERTTAAPTSSAPPVINHFPTPNPRNDSGITSLGRSASDLNTPQDSSMINLGPKATGNAFADHQPHPVLSTHTTTMYDTSAPVPADHAVHLNDERLYDSLDHSPDFQSPPFESIMSPEMVHRTTFTNEDLNRNNSIRSHALSSAYDSSDNDGFSLVTAPSIAQTSSAVNSATPSVNGDANEELSDSASTDTSVTTKKP</sequence>
<feature type="transmembrane region" description="Helical" evidence="2">
    <location>
        <begin position="189"/>
        <end position="208"/>
    </location>
</feature>
<reference evidence="3 4" key="1">
    <citation type="journal article" date="2011" name="Science">
        <title>Comparative functional genomics of the fission yeasts.</title>
        <authorList>
            <person name="Rhind N."/>
            <person name="Chen Z."/>
            <person name="Yassour M."/>
            <person name="Thompson D.A."/>
            <person name="Haas B.J."/>
            <person name="Habib N."/>
            <person name="Wapinski I."/>
            <person name="Roy S."/>
            <person name="Lin M.F."/>
            <person name="Heiman D.I."/>
            <person name="Young S.K."/>
            <person name="Furuya K."/>
            <person name="Guo Y."/>
            <person name="Pidoux A."/>
            <person name="Chen H.M."/>
            <person name="Robbertse B."/>
            <person name="Goldberg J.M."/>
            <person name="Aoki K."/>
            <person name="Bayne E.H."/>
            <person name="Berlin A.M."/>
            <person name="Desjardins C.A."/>
            <person name="Dobbs E."/>
            <person name="Dukaj L."/>
            <person name="Fan L."/>
            <person name="FitzGerald M.G."/>
            <person name="French C."/>
            <person name="Gujja S."/>
            <person name="Hansen K."/>
            <person name="Keifenheim D."/>
            <person name="Levin J.Z."/>
            <person name="Mosher R.A."/>
            <person name="Mueller C.A."/>
            <person name="Pfiffner J."/>
            <person name="Priest M."/>
            <person name="Russ C."/>
            <person name="Smialowska A."/>
            <person name="Swoboda P."/>
            <person name="Sykes S.M."/>
            <person name="Vaughn M."/>
            <person name="Vengrova S."/>
            <person name="Yoder R."/>
            <person name="Zeng Q."/>
            <person name="Allshire R."/>
            <person name="Baulcombe D."/>
            <person name="Birren B.W."/>
            <person name="Brown W."/>
            <person name="Ekwall K."/>
            <person name="Kellis M."/>
            <person name="Leatherwood J."/>
            <person name="Levin H."/>
            <person name="Margalit H."/>
            <person name="Martienssen R."/>
            <person name="Nieduszynski C.A."/>
            <person name="Spatafora J.W."/>
            <person name="Friedman N."/>
            <person name="Dalgaard J.Z."/>
            <person name="Baumann P."/>
            <person name="Niki H."/>
            <person name="Regev A."/>
            <person name="Nusbaum C."/>
        </authorList>
    </citation>
    <scope>NUCLEOTIDE SEQUENCE [LARGE SCALE GENOMIC DNA]</scope>
    <source>
        <strain evidence="4">yFS286</strain>
    </source>
</reference>
<dbReference type="InterPro" id="IPR018852">
    <property type="entry name" value="DUF2456"/>
</dbReference>
<evidence type="ECO:0000313" key="3">
    <source>
        <dbReference type="EMBL" id="EPX71829.1"/>
    </source>
</evidence>
<dbReference type="RefSeq" id="XP_013019129.1">
    <property type="nucleotide sequence ID" value="XM_013163675.1"/>
</dbReference>
<organism evidence="3 4">
    <name type="scientific">Schizosaccharomyces octosporus (strain yFS286)</name>
    <name type="common">Fission yeast</name>
    <name type="synonym">Octosporomyces octosporus</name>
    <dbReference type="NCBI Taxonomy" id="483514"/>
    <lineage>
        <taxon>Eukaryota</taxon>
        <taxon>Fungi</taxon>
        <taxon>Dikarya</taxon>
        <taxon>Ascomycota</taxon>
        <taxon>Taphrinomycotina</taxon>
        <taxon>Schizosaccharomycetes</taxon>
        <taxon>Schizosaccharomycetales</taxon>
        <taxon>Schizosaccharomycetaceae</taxon>
        <taxon>Schizosaccharomyces</taxon>
    </lineage>
</organism>
<evidence type="ECO:0000256" key="2">
    <source>
        <dbReference type="SAM" id="Phobius"/>
    </source>
</evidence>